<dbReference type="Gene3D" id="3.40.30.10">
    <property type="entry name" value="Glutaredoxin"/>
    <property type="match status" value="1"/>
</dbReference>
<dbReference type="PANTHER" id="PTHR44051">
    <property type="entry name" value="GLUTATHIONE S-TRANSFERASE-RELATED"/>
    <property type="match status" value="1"/>
</dbReference>
<dbReference type="SUPFAM" id="SSF52833">
    <property type="entry name" value="Thioredoxin-like"/>
    <property type="match status" value="1"/>
</dbReference>
<dbReference type="CDD" id="cd03051">
    <property type="entry name" value="GST_N_GTT2_like"/>
    <property type="match status" value="1"/>
</dbReference>
<dbReference type="SFLD" id="SFLDG00358">
    <property type="entry name" value="Main_(cytGST)"/>
    <property type="match status" value="1"/>
</dbReference>
<reference evidence="4" key="1">
    <citation type="submission" date="2016-11" db="EMBL/GenBank/DDBJ databases">
        <authorList>
            <person name="Varghese N."/>
            <person name="Submissions S."/>
        </authorList>
    </citation>
    <scope>NUCLEOTIDE SEQUENCE [LARGE SCALE GENOMIC DNA]</scope>
    <source>
        <strain evidence="4">GAS401</strain>
    </source>
</reference>
<dbReference type="InterPro" id="IPR036249">
    <property type="entry name" value="Thioredoxin-like_sf"/>
</dbReference>
<dbReference type="Pfam" id="PF13410">
    <property type="entry name" value="GST_C_2"/>
    <property type="match status" value="1"/>
</dbReference>
<dbReference type="InterPro" id="IPR036282">
    <property type="entry name" value="Glutathione-S-Trfase_C_sf"/>
</dbReference>
<dbReference type="InterPro" id="IPR010987">
    <property type="entry name" value="Glutathione-S-Trfase_C-like"/>
</dbReference>
<proteinExistence type="predicted"/>
<organism evidence="3 4">
    <name type="scientific">Bradyrhizobium erythrophlei</name>
    <dbReference type="NCBI Taxonomy" id="1437360"/>
    <lineage>
        <taxon>Bacteria</taxon>
        <taxon>Pseudomonadati</taxon>
        <taxon>Pseudomonadota</taxon>
        <taxon>Alphaproteobacteria</taxon>
        <taxon>Hyphomicrobiales</taxon>
        <taxon>Nitrobacteraceae</taxon>
        <taxon>Bradyrhizobium</taxon>
    </lineage>
</organism>
<keyword evidence="3" id="KW-0808">Transferase</keyword>
<dbReference type="Proteomes" id="UP000184096">
    <property type="component" value="Chromosome I"/>
</dbReference>
<dbReference type="SFLD" id="SFLDS00019">
    <property type="entry name" value="Glutathione_Transferase_(cytos"/>
    <property type="match status" value="1"/>
</dbReference>
<evidence type="ECO:0000313" key="3">
    <source>
        <dbReference type="EMBL" id="SHN79003.1"/>
    </source>
</evidence>
<gene>
    <name evidence="3" type="ORF">SAMN05444170_3875</name>
</gene>
<dbReference type="GO" id="GO:0016740">
    <property type="term" value="F:transferase activity"/>
    <property type="evidence" value="ECO:0007669"/>
    <property type="project" value="UniProtKB-KW"/>
</dbReference>
<dbReference type="RefSeq" id="WP_072820127.1">
    <property type="nucleotide sequence ID" value="NZ_LT670849.1"/>
</dbReference>
<dbReference type="PROSITE" id="PS50405">
    <property type="entry name" value="GST_CTER"/>
    <property type="match status" value="1"/>
</dbReference>
<dbReference type="PROSITE" id="PS50404">
    <property type="entry name" value="GST_NTER"/>
    <property type="match status" value="1"/>
</dbReference>
<feature type="domain" description="GST C-terminal" evidence="2">
    <location>
        <begin position="85"/>
        <end position="216"/>
    </location>
</feature>
<dbReference type="EMBL" id="LT670849">
    <property type="protein sequence ID" value="SHN79003.1"/>
    <property type="molecule type" value="Genomic_DNA"/>
</dbReference>
<keyword evidence="4" id="KW-1185">Reference proteome</keyword>
<sequence>MKLYDSIGPNPRVVRIFIAEKGIEMPRQTVDLRGGENRQAEHLKRNPHGQMPTLELDDGSYLSEITAICEYLEEIKPAPAMIGATPMERAECRMWTRRVDLNICEPMANGYRYGEAVKFFEKRIPVIPEASIGLKMVAANRLAWLNGQLADGREYLCGKRFTLADILLFCWLDFAALVGQGIAPENTHVKAWFDRVAERPSLKADPVSPPAGGKRA</sequence>
<dbReference type="InterPro" id="IPR004045">
    <property type="entry name" value="Glutathione_S-Trfase_N"/>
</dbReference>
<dbReference type="OrthoDB" id="5293590at2"/>
<dbReference type="Pfam" id="PF13409">
    <property type="entry name" value="GST_N_2"/>
    <property type="match status" value="1"/>
</dbReference>
<evidence type="ECO:0000259" key="1">
    <source>
        <dbReference type="PROSITE" id="PS50404"/>
    </source>
</evidence>
<name>A0A1M7U7Q9_9BRAD</name>
<feature type="domain" description="GST N-terminal" evidence="1">
    <location>
        <begin position="1"/>
        <end position="80"/>
    </location>
</feature>
<dbReference type="InterPro" id="IPR040079">
    <property type="entry name" value="Glutathione_S-Trfase"/>
</dbReference>
<evidence type="ECO:0000313" key="4">
    <source>
        <dbReference type="Proteomes" id="UP000184096"/>
    </source>
</evidence>
<accession>A0A1M7U7Q9</accession>
<dbReference type="AlphaFoldDB" id="A0A1M7U7Q9"/>
<dbReference type="PANTHER" id="PTHR44051:SF2">
    <property type="entry name" value="HYPOTHETICAL GLUTATHIONE S-TRANSFERASE LIKE PROTEIN"/>
    <property type="match status" value="1"/>
</dbReference>
<dbReference type="Gene3D" id="1.20.1050.10">
    <property type="match status" value="1"/>
</dbReference>
<dbReference type="InterPro" id="IPR034345">
    <property type="entry name" value="Gtt2-like_N"/>
</dbReference>
<evidence type="ECO:0000259" key="2">
    <source>
        <dbReference type="PROSITE" id="PS50405"/>
    </source>
</evidence>
<dbReference type="SUPFAM" id="SSF47616">
    <property type="entry name" value="GST C-terminal domain-like"/>
    <property type="match status" value="1"/>
</dbReference>
<protein>
    <submittedName>
        <fullName evidence="3">Glutathione S-transferase</fullName>
    </submittedName>
</protein>